<dbReference type="InterPro" id="IPR029026">
    <property type="entry name" value="tRNA_m1G_MTases_N"/>
</dbReference>
<dbReference type="GO" id="GO:0003723">
    <property type="term" value="F:RNA binding"/>
    <property type="evidence" value="ECO:0007669"/>
    <property type="project" value="InterPro"/>
</dbReference>
<evidence type="ECO:0000313" key="11">
    <source>
        <dbReference type="EMBL" id="CDG69473.1"/>
    </source>
</evidence>
<evidence type="ECO:0000256" key="8">
    <source>
        <dbReference type="ARBA" id="ARBA00023128"/>
    </source>
</evidence>
<evidence type="ECO:0000256" key="3">
    <source>
        <dbReference type="ARBA" id="ARBA00022552"/>
    </source>
</evidence>
<dbReference type="Pfam" id="PF08032">
    <property type="entry name" value="SpoU_sub_bind"/>
    <property type="match status" value="1"/>
</dbReference>
<comment type="similarity">
    <text evidence="2">Belongs to the class IV-like SAM-binding methyltransferase superfamily. RNA methyltransferase TrmH family.</text>
</comment>
<evidence type="ECO:0000256" key="2">
    <source>
        <dbReference type="ARBA" id="ARBA00007228"/>
    </source>
</evidence>
<feature type="non-terminal residue" evidence="11">
    <location>
        <position position="1"/>
    </location>
</feature>
<dbReference type="GO" id="GO:0005739">
    <property type="term" value="C:mitochondrion"/>
    <property type="evidence" value="ECO:0007669"/>
    <property type="project" value="UniProtKB-SubCell"/>
</dbReference>
<evidence type="ECO:0000256" key="7">
    <source>
        <dbReference type="ARBA" id="ARBA00022946"/>
    </source>
</evidence>
<dbReference type="CDD" id="cd18105">
    <property type="entry name" value="SpoU-like_MRM1"/>
    <property type="match status" value="1"/>
</dbReference>
<dbReference type="Gene3D" id="3.40.1280.10">
    <property type="match status" value="1"/>
</dbReference>
<dbReference type="InterPro" id="IPR029028">
    <property type="entry name" value="Alpha/beta_knot_MTases"/>
</dbReference>
<proteinExistence type="evidence at transcript level"/>
<dbReference type="Gene3D" id="3.30.1330.30">
    <property type="match status" value="1"/>
</dbReference>
<dbReference type="PANTHER" id="PTHR46103">
    <property type="entry name" value="RRNA METHYLTRANSFERASE 1, MITOCHONDRIAL"/>
    <property type="match status" value="1"/>
</dbReference>
<dbReference type="InterPro" id="IPR047182">
    <property type="entry name" value="MRM1"/>
</dbReference>
<dbReference type="InterPro" id="IPR047261">
    <property type="entry name" value="MRM1_MeTrfase_dom"/>
</dbReference>
<evidence type="ECO:0000256" key="5">
    <source>
        <dbReference type="ARBA" id="ARBA00022679"/>
    </source>
</evidence>
<dbReference type="PANTHER" id="PTHR46103:SF1">
    <property type="entry name" value="RRNA METHYLTRANSFERASE 1, MITOCHONDRIAL"/>
    <property type="match status" value="1"/>
</dbReference>
<accession>T2MAZ1</accession>
<dbReference type="InterPro" id="IPR029064">
    <property type="entry name" value="Ribosomal_eL30-like_sf"/>
</dbReference>
<dbReference type="SUPFAM" id="SSF75217">
    <property type="entry name" value="alpha/beta knot"/>
    <property type="match status" value="1"/>
</dbReference>
<dbReference type="InterPro" id="IPR001537">
    <property type="entry name" value="SpoU_MeTrfase"/>
</dbReference>
<dbReference type="AlphaFoldDB" id="T2MAZ1"/>
<gene>
    <name evidence="11" type="primary">MRM1</name>
</gene>
<protein>
    <recommendedName>
        <fullName evidence="9">rRNA methyltransferase 1, mitochondrial</fullName>
    </recommendedName>
</protein>
<dbReference type="SUPFAM" id="SSF55315">
    <property type="entry name" value="L30e-like"/>
    <property type="match status" value="1"/>
</dbReference>
<comment type="subcellular location">
    <subcellularLocation>
        <location evidence="1">Mitochondrion</location>
    </subcellularLocation>
</comment>
<evidence type="ECO:0000256" key="4">
    <source>
        <dbReference type="ARBA" id="ARBA00022603"/>
    </source>
</evidence>
<name>T2MAZ1_HYDVU</name>
<reference evidence="11" key="1">
    <citation type="journal article" date="2013" name="Genome Biol. Evol.">
        <title>Punctuated emergences of genetic and phenotypic innovations in eumetazoan, bilaterian, euteleostome, and hominidae ancestors.</title>
        <authorList>
            <person name="Wenger Y."/>
            <person name="Galliot B."/>
        </authorList>
    </citation>
    <scope>NUCLEOTIDE SEQUENCE</scope>
    <source>
        <tissue evidence="11">Whole animals</tissue>
    </source>
</reference>
<evidence type="ECO:0000256" key="6">
    <source>
        <dbReference type="ARBA" id="ARBA00022691"/>
    </source>
</evidence>
<keyword evidence="6" id="KW-0949">S-adenosyl-L-methionine</keyword>
<dbReference type="EMBL" id="HAAD01003241">
    <property type="protein sequence ID" value="CDG69473.1"/>
    <property type="molecule type" value="mRNA"/>
</dbReference>
<keyword evidence="7" id="KW-0809">Transit peptide</keyword>
<dbReference type="SMART" id="SM00967">
    <property type="entry name" value="SpoU_sub_bind"/>
    <property type="match status" value="1"/>
</dbReference>
<keyword evidence="4 11" id="KW-0489">Methyltransferase</keyword>
<keyword evidence="3" id="KW-0698">rRNA processing</keyword>
<sequence>IMSKVARREHLFGIAPCLAAILAGRRKIFKVYLNDKLEEEEPRRKELVQLVAEANERNIKLVYKSRPILDRLCGGRPHQNVVMETGKLNLTPITRESYTLPTQERFLLALDDIQDPMNLGAIIRSATYFGVDKIIVNEKNSCGLTATVSKVSSGAMEWASVYSTRDMQRLLKDLLNYDWNLIGTVTKDYTQSKVHSCHDVQLSKRNVLVIGNEGFGMNPLITSICTKLVTIPSFNDRLPEGLDSLNVSVATGILLHSLMPKK</sequence>
<evidence type="ECO:0000256" key="9">
    <source>
        <dbReference type="ARBA" id="ARBA00034881"/>
    </source>
</evidence>
<dbReference type="GO" id="GO:0016435">
    <property type="term" value="F:rRNA (guanine) methyltransferase activity"/>
    <property type="evidence" value="ECO:0007669"/>
    <property type="project" value="TreeGrafter"/>
</dbReference>
<keyword evidence="5 11" id="KW-0808">Transferase</keyword>
<dbReference type="Pfam" id="PF00588">
    <property type="entry name" value="SpoU_methylase"/>
    <property type="match status" value="1"/>
</dbReference>
<keyword evidence="8" id="KW-0496">Mitochondrion</keyword>
<dbReference type="OrthoDB" id="270651at2759"/>
<organism evidence="11">
    <name type="scientific">Hydra vulgaris</name>
    <name type="common">Hydra</name>
    <name type="synonym">Hydra attenuata</name>
    <dbReference type="NCBI Taxonomy" id="6087"/>
    <lineage>
        <taxon>Eukaryota</taxon>
        <taxon>Metazoa</taxon>
        <taxon>Cnidaria</taxon>
        <taxon>Hydrozoa</taxon>
        <taxon>Hydroidolina</taxon>
        <taxon>Anthoathecata</taxon>
        <taxon>Aplanulata</taxon>
        <taxon>Hydridae</taxon>
        <taxon>Hydra</taxon>
    </lineage>
</organism>
<evidence type="ECO:0000256" key="1">
    <source>
        <dbReference type="ARBA" id="ARBA00004173"/>
    </source>
</evidence>
<dbReference type="InterPro" id="IPR013123">
    <property type="entry name" value="SpoU_subst-bd"/>
</dbReference>
<feature type="domain" description="RNA 2-O ribose methyltransferase substrate binding" evidence="10">
    <location>
        <begin position="10"/>
        <end position="91"/>
    </location>
</feature>
<evidence type="ECO:0000259" key="10">
    <source>
        <dbReference type="SMART" id="SM00967"/>
    </source>
</evidence>